<dbReference type="NCBIfam" id="TIGR02937">
    <property type="entry name" value="sigma70-ECF"/>
    <property type="match status" value="1"/>
</dbReference>
<dbReference type="InterPro" id="IPR013249">
    <property type="entry name" value="RNA_pol_sigma70_r4_t2"/>
</dbReference>
<evidence type="ECO:0000256" key="1">
    <source>
        <dbReference type="ARBA" id="ARBA00010641"/>
    </source>
</evidence>
<accession>A0A2S6HKF2</accession>
<dbReference type="PANTHER" id="PTHR43133:SF63">
    <property type="entry name" value="RNA POLYMERASE SIGMA FACTOR FECI-RELATED"/>
    <property type="match status" value="1"/>
</dbReference>
<proteinExistence type="inferred from homology"/>
<dbReference type="InterPro" id="IPR014284">
    <property type="entry name" value="RNA_pol_sigma-70_dom"/>
</dbReference>
<dbReference type="Pfam" id="PF08281">
    <property type="entry name" value="Sigma70_r4_2"/>
    <property type="match status" value="1"/>
</dbReference>
<organism evidence="7 8">
    <name type="scientific">Methylobacter tundripaludum</name>
    <dbReference type="NCBI Taxonomy" id="173365"/>
    <lineage>
        <taxon>Bacteria</taxon>
        <taxon>Pseudomonadati</taxon>
        <taxon>Pseudomonadota</taxon>
        <taxon>Gammaproteobacteria</taxon>
        <taxon>Methylococcales</taxon>
        <taxon>Methylococcaceae</taxon>
        <taxon>Methylobacter</taxon>
    </lineage>
</organism>
<dbReference type="Gene3D" id="1.10.10.10">
    <property type="entry name" value="Winged helix-like DNA-binding domain superfamily/Winged helix DNA-binding domain"/>
    <property type="match status" value="1"/>
</dbReference>
<dbReference type="SUPFAM" id="SSF88946">
    <property type="entry name" value="Sigma2 domain of RNA polymerase sigma factors"/>
    <property type="match status" value="1"/>
</dbReference>
<dbReference type="PANTHER" id="PTHR43133">
    <property type="entry name" value="RNA POLYMERASE ECF-TYPE SIGMA FACTO"/>
    <property type="match status" value="1"/>
</dbReference>
<evidence type="ECO:0000256" key="4">
    <source>
        <dbReference type="ARBA" id="ARBA00023163"/>
    </source>
</evidence>
<protein>
    <submittedName>
        <fullName evidence="7">RNA polymerase sigma-70 factor (ECF subfamily)</fullName>
    </submittedName>
</protein>
<feature type="domain" description="RNA polymerase sigma factor 70 region 4 type 2" evidence="6">
    <location>
        <begin position="111"/>
        <end position="162"/>
    </location>
</feature>
<gene>
    <name evidence="7" type="ORF">B0F87_101356</name>
</gene>
<comment type="similarity">
    <text evidence="1">Belongs to the sigma-70 factor family. ECF subfamily.</text>
</comment>
<dbReference type="EMBL" id="PTIZ01000001">
    <property type="protein sequence ID" value="PPK77974.1"/>
    <property type="molecule type" value="Genomic_DNA"/>
</dbReference>
<keyword evidence="3" id="KW-0731">Sigma factor</keyword>
<dbReference type="InterPro" id="IPR036388">
    <property type="entry name" value="WH-like_DNA-bd_sf"/>
</dbReference>
<dbReference type="GO" id="GO:0006352">
    <property type="term" value="P:DNA-templated transcription initiation"/>
    <property type="evidence" value="ECO:0007669"/>
    <property type="project" value="InterPro"/>
</dbReference>
<dbReference type="GO" id="GO:0016987">
    <property type="term" value="F:sigma factor activity"/>
    <property type="evidence" value="ECO:0007669"/>
    <property type="project" value="UniProtKB-KW"/>
</dbReference>
<dbReference type="RefSeq" id="WP_104427369.1">
    <property type="nucleotide sequence ID" value="NZ_PTIZ01000001.1"/>
</dbReference>
<sequence length="171" mass="20127">MSEPKHSFLHELFLKHAHEVSAFIRGRWPREQDVDDIMQESFLRMSQVPNPETILNPRAFLFTTASNMAVDRHRRRKTRERYIEPDADIENLANDHLSPERHSEAHQALERFTEWLDELPELHRHAFVLYRIEGCSHAEIAVRLDISVSTSERYVKHAMQHISVRLSALQA</sequence>
<evidence type="ECO:0000256" key="2">
    <source>
        <dbReference type="ARBA" id="ARBA00023015"/>
    </source>
</evidence>
<dbReference type="Gene3D" id="1.10.1740.10">
    <property type="match status" value="1"/>
</dbReference>
<comment type="caution">
    <text evidence="7">The sequence shown here is derived from an EMBL/GenBank/DDBJ whole genome shotgun (WGS) entry which is preliminary data.</text>
</comment>
<evidence type="ECO:0000313" key="8">
    <source>
        <dbReference type="Proteomes" id="UP000240010"/>
    </source>
</evidence>
<reference evidence="7 8" key="1">
    <citation type="submission" date="2018-02" db="EMBL/GenBank/DDBJ databases">
        <title>Subsurface microbial communities from deep shales in Ohio and West Virginia, USA.</title>
        <authorList>
            <person name="Wrighton K."/>
        </authorList>
    </citation>
    <scope>NUCLEOTIDE SEQUENCE [LARGE SCALE GENOMIC DNA]</scope>
    <source>
        <strain evidence="7 8">OWC-DMM</strain>
    </source>
</reference>
<evidence type="ECO:0000259" key="5">
    <source>
        <dbReference type="Pfam" id="PF04542"/>
    </source>
</evidence>
<feature type="domain" description="RNA polymerase sigma-70 region 2" evidence="5">
    <location>
        <begin position="12"/>
        <end position="77"/>
    </location>
</feature>
<dbReference type="InterPro" id="IPR007627">
    <property type="entry name" value="RNA_pol_sigma70_r2"/>
</dbReference>
<dbReference type="CDD" id="cd06171">
    <property type="entry name" value="Sigma70_r4"/>
    <property type="match status" value="1"/>
</dbReference>
<dbReference type="InterPro" id="IPR039425">
    <property type="entry name" value="RNA_pol_sigma-70-like"/>
</dbReference>
<name>A0A2S6HKF2_9GAMM</name>
<dbReference type="Proteomes" id="UP000240010">
    <property type="component" value="Unassembled WGS sequence"/>
</dbReference>
<keyword evidence="4" id="KW-0804">Transcription</keyword>
<dbReference type="AlphaFoldDB" id="A0A2S6HKF2"/>
<evidence type="ECO:0000259" key="6">
    <source>
        <dbReference type="Pfam" id="PF08281"/>
    </source>
</evidence>
<dbReference type="Pfam" id="PF04542">
    <property type="entry name" value="Sigma70_r2"/>
    <property type="match status" value="1"/>
</dbReference>
<dbReference type="InterPro" id="IPR013325">
    <property type="entry name" value="RNA_pol_sigma_r2"/>
</dbReference>
<dbReference type="InterPro" id="IPR013324">
    <property type="entry name" value="RNA_pol_sigma_r3/r4-like"/>
</dbReference>
<keyword evidence="2" id="KW-0805">Transcription regulation</keyword>
<dbReference type="GO" id="GO:0003677">
    <property type="term" value="F:DNA binding"/>
    <property type="evidence" value="ECO:0007669"/>
    <property type="project" value="InterPro"/>
</dbReference>
<evidence type="ECO:0000313" key="7">
    <source>
        <dbReference type="EMBL" id="PPK77974.1"/>
    </source>
</evidence>
<dbReference type="SUPFAM" id="SSF88659">
    <property type="entry name" value="Sigma3 and sigma4 domains of RNA polymerase sigma factors"/>
    <property type="match status" value="1"/>
</dbReference>
<evidence type="ECO:0000256" key="3">
    <source>
        <dbReference type="ARBA" id="ARBA00023082"/>
    </source>
</evidence>